<comment type="caution">
    <text evidence="2">The sequence shown here is derived from an EMBL/GenBank/DDBJ whole genome shotgun (WGS) entry which is preliminary data.</text>
</comment>
<feature type="transmembrane region" description="Helical" evidence="1">
    <location>
        <begin position="46"/>
        <end position="68"/>
    </location>
</feature>
<accession>A0A0G0C9X8</accession>
<dbReference type="AlphaFoldDB" id="A0A0G0C9X8"/>
<keyword evidence="1" id="KW-0812">Transmembrane</keyword>
<proteinExistence type="predicted"/>
<reference evidence="2 3" key="1">
    <citation type="journal article" date="2015" name="Nature">
        <title>rRNA introns, odd ribosomes, and small enigmatic genomes across a large radiation of phyla.</title>
        <authorList>
            <person name="Brown C.T."/>
            <person name="Hug L.A."/>
            <person name="Thomas B.C."/>
            <person name="Sharon I."/>
            <person name="Castelle C.J."/>
            <person name="Singh A."/>
            <person name="Wilkins M.J."/>
            <person name="Williams K.H."/>
            <person name="Banfield J.F."/>
        </authorList>
    </citation>
    <scope>NUCLEOTIDE SEQUENCE [LARGE SCALE GENOMIC DNA]</scope>
</reference>
<organism evidence="2 3">
    <name type="scientific">Candidatus Woesebacteria bacterium GW2011_GWA2_33_28</name>
    <dbReference type="NCBI Taxonomy" id="1618561"/>
    <lineage>
        <taxon>Bacteria</taxon>
        <taxon>Candidatus Woeseibacteriota</taxon>
    </lineage>
</organism>
<dbReference type="Proteomes" id="UP000033995">
    <property type="component" value="Unassembled WGS sequence"/>
</dbReference>
<feature type="transmembrane region" description="Helical" evidence="1">
    <location>
        <begin position="88"/>
        <end position="108"/>
    </location>
</feature>
<evidence type="ECO:0000313" key="2">
    <source>
        <dbReference type="EMBL" id="KKP47990.1"/>
    </source>
</evidence>
<keyword evidence="1" id="KW-0472">Membrane</keyword>
<name>A0A0G0C9X8_9BACT</name>
<dbReference type="EMBL" id="LBOZ01000002">
    <property type="protein sequence ID" value="KKP47990.1"/>
    <property type="molecule type" value="Genomic_DNA"/>
</dbReference>
<sequence>MKKELNIGLPAGRQGFIQALGVTIYCGLVGLIMWNGDQIFGKVDTFIAPITALLMFSVSALVCGLLVFYKPYLLFFQNKKEEAVKVVVATAVSLFTIILILFEVMYFVK</sequence>
<protein>
    <submittedName>
        <fullName evidence="2">Uncharacterized protein</fullName>
    </submittedName>
</protein>
<evidence type="ECO:0000256" key="1">
    <source>
        <dbReference type="SAM" id="Phobius"/>
    </source>
</evidence>
<feature type="transmembrane region" description="Helical" evidence="1">
    <location>
        <begin position="15"/>
        <end position="34"/>
    </location>
</feature>
<evidence type="ECO:0000313" key="3">
    <source>
        <dbReference type="Proteomes" id="UP000033995"/>
    </source>
</evidence>
<gene>
    <name evidence="2" type="ORF">UR38_C0002G0093</name>
</gene>
<keyword evidence="1" id="KW-1133">Transmembrane helix</keyword>